<gene>
    <name evidence="1" type="ORF">NCTC12282_05838</name>
</gene>
<proteinExistence type="predicted"/>
<dbReference type="AlphaFoldDB" id="A0A484ZXK5"/>
<dbReference type="RefSeq" id="WP_154661407.1">
    <property type="nucleotide sequence ID" value="NZ_CAADJA010000002.1"/>
</dbReference>
<evidence type="ECO:0000313" key="1">
    <source>
        <dbReference type="EMBL" id="VFS52448.1"/>
    </source>
</evidence>
<name>A0A484ZXK5_9GAMM</name>
<dbReference type="Proteomes" id="UP000373449">
    <property type="component" value="Unassembled WGS sequence"/>
</dbReference>
<reference evidence="1 2" key="1">
    <citation type="submission" date="2019-03" db="EMBL/GenBank/DDBJ databases">
        <authorList>
            <consortium name="Pathogen Informatics"/>
        </authorList>
    </citation>
    <scope>NUCLEOTIDE SEQUENCE [LARGE SCALE GENOMIC DNA]</scope>
    <source>
        <strain evidence="1 2">NCTC12282</strain>
    </source>
</reference>
<accession>A0A484ZXK5</accession>
<protein>
    <submittedName>
        <fullName evidence="1">Uncharacterized protein</fullName>
    </submittedName>
</protein>
<evidence type="ECO:0000313" key="2">
    <source>
        <dbReference type="Proteomes" id="UP000373449"/>
    </source>
</evidence>
<organism evidence="1 2">
    <name type="scientific">Budvicia aquatica</name>
    <dbReference type="NCBI Taxonomy" id="82979"/>
    <lineage>
        <taxon>Bacteria</taxon>
        <taxon>Pseudomonadati</taxon>
        <taxon>Pseudomonadota</taxon>
        <taxon>Gammaproteobacteria</taxon>
        <taxon>Enterobacterales</taxon>
        <taxon>Budviciaceae</taxon>
        <taxon>Budvicia</taxon>
    </lineage>
</organism>
<dbReference type="EMBL" id="CAADJA010000002">
    <property type="protein sequence ID" value="VFS52448.1"/>
    <property type="molecule type" value="Genomic_DNA"/>
</dbReference>
<sequence>MNRFDNIAQYYFDHHLSDMNVDRFWKTYAIKEEMMLERNSDKGNENDTKLF</sequence>